<comment type="caution">
    <text evidence="1">The sequence shown here is derived from an EMBL/GenBank/DDBJ whole genome shotgun (WGS) entry which is preliminary data.</text>
</comment>
<proteinExistence type="predicted"/>
<protein>
    <submittedName>
        <fullName evidence="1">Uncharacterized protein</fullName>
    </submittedName>
</protein>
<sequence>MCPTLVSMCCTLVTPDNYYRVESQLTGSTRTCPRPTTASPPVCSSITLHKCVSFNIQQQQQQQKKNPLGVKNKI</sequence>
<dbReference type="AlphaFoldDB" id="A0A4S8J2Q7"/>
<gene>
    <name evidence="1" type="ORF">C4D60_Mb11t05220</name>
</gene>
<organism evidence="1 2">
    <name type="scientific">Musa balbisiana</name>
    <name type="common">Banana</name>
    <dbReference type="NCBI Taxonomy" id="52838"/>
    <lineage>
        <taxon>Eukaryota</taxon>
        <taxon>Viridiplantae</taxon>
        <taxon>Streptophyta</taxon>
        <taxon>Embryophyta</taxon>
        <taxon>Tracheophyta</taxon>
        <taxon>Spermatophyta</taxon>
        <taxon>Magnoliopsida</taxon>
        <taxon>Liliopsida</taxon>
        <taxon>Zingiberales</taxon>
        <taxon>Musaceae</taxon>
        <taxon>Musa</taxon>
    </lineage>
</organism>
<dbReference type="EMBL" id="PYDT01000007">
    <property type="protein sequence ID" value="THU55309.1"/>
    <property type="molecule type" value="Genomic_DNA"/>
</dbReference>
<keyword evidence="2" id="KW-1185">Reference proteome</keyword>
<evidence type="ECO:0000313" key="1">
    <source>
        <dbReference type="EMBL" id="THU55309.1"/>
    </source>
</evidence>
<name>A0A4S8J2Q7_MUSBA</name>
<accession>A0A4S8J2Q7</accession>
<evidence type="ECO:0000313" key="2">
    <source>
        <dbReference type="Proteomes" id="UP000317650"/>
    </source>
</evidence>
<reference evidence="1 2" key="1">
    <citation type="journal article" date="2019" name="Nat. Plants">
        <title>Genome sequencing of Musa balbisiana reveals subgenome evolution and function divergence in polyploid bananas.</title>
        <authorList>
            <person name="Yao X."/>
        </authorList>
    </citation>
    <scope>NUCLEOTIDE SEQUENCE [LARGE SCALE GENOMIC DNA]</scope>
    <source>
        <strain evidence="2">cv. DH-PKW</strain>
        <tissue evidence="1">Leaves</tissue>
    </source>
</reference>
<dbReference type="Proteomes" id="UP000317650">
    <property type="component" value="Chromosome 11"/>
</dbReference>